<evidence type="ECO:0000313" key="2">
    <source>
        <dbReference type="Proteomes" id="UP000324897"/>
    </source>
</evidence>
<comment type="caution">
    <text evidence="1">The sequence shown here is derived from an EMBL/GenBank/DDBJ whole genome shotgun (WGS) entry which is preliminary data.</text>
</comment>
<dbReference type="EMBL" id="RWGY01000007">
    <property type="protein sequence ID" value="TVU41117.1"/>
    <property type="molecule type" value="Genomic_DNA"/>
</dbReference>
<proteinExistence type="predicted"/>
<keyword evidence="2" id="KW-1185">Reference proteome</keyword>
<dbReference type="AlphaFoldDB" id="A0A5J9VZN5"/>
<gene>
    <name evidence="1" type="ORF">EJB05_14611</name>
</gene>
<accession>A0A5J9VZN5</accession>
<organism evidence="1 2">
    <name type="scientific">Eragrostis curvula</name>
    <name type="common">weeping love grass</name>
    <dbReference type="NCBI Taxonomy" id="38414"/>
    <lineage>
        <taxon>Eukaryota</taxon>
        <taxon>Viridiplantae</taxon>
        <taxon>Streptophyta</taxon>
        <taxon>Embryophyta</taxon>
        <taxon>Tracheophyta</taxon>
        <taxon>Spermatophyta</taxon>
        <taxon>Magnoliopsida</taxon>
        <taxon>Liliopsida</taxon>
        <taxon>Poales</taxon>
        <taxon>Poaceae</taxon>
        <taxon>PACMAD clade</taxon>
        <taxon>Chloridoideae</taxon>
        <taxon>Eragrostideae</taxon>
        <taxon>Eragrostidinae</taxon>
        <taxon>Eragrostis</taxon>
    </lineage>
</organism>
<dbReference type="Gramene" id="TVU41117">
    <property type="protein sequence ID" value="TVU41117"/>
    <property type="gene ID" value="EJB05_14611"/>
</dbReference>
<protein>
    <submittedName>
        <fullName evidence="1">Uncharacterized protein</fullName>
    </submittedName>
</protein>
<evidence type="ECO:0000313" key="1">
    <source>
        <dbReference type="EMBL" id="TVU41117.1"/>
    </source>
</evidence>
<name>A0A5J9VZN5_9POAL</name>
<sequence>MLQVVGRSHGYGSEFGERRLPFRRRVGELVHFVAMLHVAKQYPHVLDARATLEEPETNVHVAVVLAVHVYVEIGETANTCEVMDVQLRWTATKVVHAISLLQFGCQDSCQLVVGTVDVLAAVVTDFSVGEAMGLLDDA</sequence>
<reference evidence="1 2" key="1">
    <citation type="journal article" date="2019" name="Sci. Rep.">
        <title>A high-quality genome of Eragrostis curvula grass provides insights into Poaceae evolution and supports new strategies to enhance forage quality.</title>
        <authorList>
            <person name="Carballo J."/>
            <person name="Santos B.A.C.M."/>
            <person name="Zappacosta D."/>
            <person name="Garbus I."/>
            <person name="Selva J.P."/>
            <person name="Gallo C.A."/>
            <person name="Diaz A."/>
            <person name="Albertini E."/>
            <person name="Caccamo M."/>
            <person name="Echenique V."/>
        </authorList>
    </citation>
    <scope>NUCLEOTIDE SEQUENCE [LARGE SCALE GENOMIC DNA]</scope>
    <source>
        <strain evidence="2">cv. Victoria</strain>
        <tissue evidence="1">Leaf</tissue>
    </source>
</reference>
<dbReference type="Proteomes" id="UP000324897">
    <property type="component" value="Chromosome 4"/>
</dbReference>